<feature type="non-terminal residue" evidence="2">
    <location>
        <position position="1"/>
    </location>
</feature>
<dbReference type="EMBL" id="CAJNIZ010021616">
    <property type="protein sequence ID" value="CAE7453835.1"/>
    <property type="molecule type" value="Genomic_DNA"/>
</dbReference>
<name>A0A812RV61_SYMPI</name>
<evidence type="ECO:0000256" key="1">
    <source>
        <dbReference type="SAM" id="MobiDB-lite"/>
    </source>
</evidence>
<sequence>TPLMALLDSEASFKARCDALAMKADHYDKLNTNGVNTFSKYTFCCAYSPNQGNDDALFTYLESLFCSKPAGGEAAIFRRLMFEAHAMSLSDLEANIQRTAESEAKVLPSAERVARLEKQRSRLGGLIFNEDTEPSHKLVDKACQQFENGIIEYIHPGKCASRKMEADSHKLEQTFVIDPSTGNLKGSKKETETMCPINDGLRLHDALQRRALAYDQAGVFTYQTLQLWSQKMLADKFLFGRIAEDTRNYEAHPLAARQSIKQSTSTVEGEPPAKRQKKKAKKDKKNADANKDTHADKGREDKPKFQLPEGCVAKMPGKPLCFLFSRGVCKRCPPGKRLPHLAPKDSSRAPSANELCGFVVSVLYAIFLAGQPVVISIENPLNSWLWPYLDSLVKATGDDAFMQWWSAFQDVIFDHCMLGGTRDKATRWRSTPGVFSHMAPRCSKDTPLSSVAPRQHAYNTTGSGNLRFPFLNERLWRSLGNKKLRARRCCPSTPTRAASSKCLQDDIHLDSVVGVYATPHEFLYRLTTSEEEVVKWRDNFLSSLRPLLSTDGVPMVGNHDAPPIYPEILKPAKEVVETLEATAGWRRQAILSKKPINTDPEDLSQMWRFLIWQNEKARVIDDLKESQINDCFTVRSKLALQDTDFWIKILGKVLRSLESGASRRVLSDGEVLEGAIHPDPLASPFLGRGVDLSKAYKQVPVSPGSKKLMVLAVWNDKRSDYSFFLVNSTPFGGSASVYGFNRISRTLWWLMVLGLGLIATAYFDDFPTVENQRLADMTELHLSNLLDLLNWKHATTGPKAKPFDQTFSILGVEYDLSMFAKGTFRIRNKPGRVEQILAVVKE</sequence>
<evidence type="ECO:0000313" key="2">
    <source>
        <dbReference type="EMBL" id="CAE7453835.1"/>
    </source>
</evidence>
<keyword evidence="3" id="KW-1185">Reference proteome</keyword>
<feature type="compositionally biased region" description="Basic residues" evidence="1">
    <location>
        <begin position="274"/>
        <end position="284"/>
    </location>
</feature>
<comment type="caution">
    <text evidence="2">The sequence shown here is derived from an EMBL/GenBank/DDBJ whole genome shotgun (WGS) entry which is preliminary data.</text>
</comment>
<feature type="non-terminal residue" evidence="2">
    <location>
        <position position="842"/>
    </location>
</feature>
<organism evidence="2 3">
    <name type="scientific">Symbiodinium pilosum</name>
    <name type="common">Dinoflagellate</name>
    <dbReference type="NCBI Taxonomy" id="2952"/>
    <lineage>
        <taxon>Eukaryota</taxon>
        <taxon>Sar</taxon>
        <taxon>Alveolata</taxon>
        <taxon>Dinophyceae</taxon>
        <taxon>Suessiales</taxon>
        <taxon>Symbiodiniaceae</taxon>
        <taxon>Symbiodinium</taxon>
    </lineage>
</organism>
<evidence type="ECO:0000313" key="3">
    <source>
        <dbReference type="Proteomes" id="UP000649617"/>
    </source>
</evidence>
<reference evidence="2" key="1">
    <citation type="submission" date="2021-02" db="EMBL/GenBank/DDBJ databases">
        <authorList>
            <person name="Dougan E. K."/>
            <person name="Rhodes N."/>
            <person name="Thang M."/>
            <person name="Chan C."/>
        </authorList>
    </citation>
    <scope>NUCLEOTIDE SEQUENCE</scope>
</reference>
<feature type="compositionally biased region" description="Basic and acidic residues" evidence="1">
    <location>
        <begin position="285"/>
        <end position="303"/>
    </location>
</feature>
<accession>A0A812RV61</accession>
<dbReference type="Proteomes" id="UP000649617">
    <property type="component" value="Unassembled WGS sequence"/>
</dbReference>
<dbReference type="OrthoDB" id="410516at2759"/>
<dbReference type="AlphaFoldDB" id="A0A812RV61"/>
<proteinExistence type="predicted"/>
<feature type="region of interest" description="Disordered" evidence="1">
    <location>
        <begin position="253"/>
        <end position="303"/>
    </location>
</feature>
<gene>
    <name evidence="2" type="ORF">SPIL2461_LOCUS11128</name>
</gene>
<protein>
    <submittedName>
        <fullName evidence="2">Uncharacterized protein</fullName>
    </submittedName>
</protein>